<keyword evidence="14" id="KW-0157">Chromophore</keyword>
<keyword evidence="12" id="KW-0076">Bacteriochlorophyll</keyword>
<gene>
    <name evidence="19" type="ORF">FAZ78_14405</name>
</gene>
<evidence type="ECO:0000256" key="12">
    <source>
        <dbReference type="ARBA" id="ARBA00022956"/>
    </source>
</evidence>
<reference evidence="19 20" key="1">
    <citation type="submission" date="2019-04" db="EMBL/GenBank/DDBJ databases">
        <title>Crypto-aerobic microbial life in anoxic (sulfidic) marine sediments.</title>
        <authorList>
            <person name="Bhattacharya S."/>
            <person name="Roy C."/>
            <person name="Mondal N."/>
            <person name="Sarkar J."/>
            <person name="Mandal S."/>
            <person name="Rameez M.J."/>
            <person name="Ghosh W."/>
        </authorList>
    </citation>
    <scope>NUCLEOTIDE SEQUENCE [LARGE SCALE GENOMIC DNA]</scope>
    <source>
        <strain evidence="19 20">SBBC</strain>
    </source>
</reference>
<organism evidence="19 20">
    <name type="scientific">Cereibacter changlensis</name>
    <dbReference type="NCBI Taxonomy" id="402884"/>
    <lineage>
        <taxon>Bacteria</taxon>
        <taxon>Pseudomonadati</taxon>
        <taxon>Pseudomonadota</taxon>
        <taxon>Alphaproteobacteria</taxon>
        <taxon>Rhodobacterales</taxon>
        <taxon>Paracoccaceae</taxon>
        <taxon>Cereibacter</taxon>
    </lineage>
</organism>
<evidence type="ECO:0000256" key="11">
    <source>
        <dbReference type="ARBA" id="ARBA00022842"/>
    </source>
</evidence>
<evidence type="ECO:0000256" key="4">
    <source>
        <dbReference type="ARBA" id="ARBA00011367"/>
    </source>
</evidence>
<evidence type="ECO:0000256" key="15">
    <source>
        <dbReference type="ARBA" id="ARBA00023136"/>
    </source>
</evidence>
<dbReference type="InterPro" id="IPR035889">
    <property type="entry name" value="Light-harvesting_complex"/>
</dbReference>
<proteinExistence type="inferred from homology"/>
<dbReference type="GO" id="GO:0046872">
    <property type="term" value="F:metal ion binding"/>
    <property type="evidence" value="ECO:0007669"/>
    <property type="project" value="UniProtKB-KW"/>
</dbReference>
<evidence type="ECO:0000313" key="19">
    <source>
        <dbReference type="EMBL" id="TKA95909.1"/>
    </source>
</evidence>
<comment type="function">
    <text evidence="1">Antenna complexes are light-harvesting systems, which transfer the excitation energy to the reaction centers.</text>
</comment>
<dbReference type="GO" id="GO:0019684">
    <property type="term" value="P:photosynthesis, light reaction"/>
    <property type="evidence" value="ECO:0007669"/>
    <property type="project" value="InterPro"/>
</dbReference>
<keyword evidence="13" id="KW-1133">Transmembrane helix</keyword>
<name>A0A4U0YY92_9RHOB</name>
<evidence type="ECO:0000256" key="5">
    <source>
        <dbReference type="ARBA" id="ARBA00022475"/>
    </source>
</evidence>
<dbReference type="SUPFAM" id="SSF56918">
    <property type="entry name" value="Light-harvesting complex subunits"/>
    <property type="match status" value="1"/>
</dbReference>
<evidence type="ECO:0000256" key="13">
    <source>
        <dbReference type="ARBA" id="ARBA00022989"/>
    </source>
</evidence>
<keyword evidence="15" id="KW-0472">Membrane</keyword>
<evidence type="ECO:0000256" key="3">
    <source>
        <dbReference type="ARBA" id="ARBA00005629"/>
    </source>
</evidence>
<feature type="non-terminal residue" evidence="19">
    <location>
        <position position="79"/>
    </location>
</feature>
<keyword evidence="11" id="KW-0460">Magnesium</keyword>
<dbReference type="GO" id="GO:0030077">
    <property type="term" value="C:plasma membrane light-harvesting complex"/>
    <property type="evidence" value="ECO:0007669"/>
    <property type="project" value="InterPro"/>
</dbReference>
<keyword evidence="9" id="KW-0812">Transmembrane</keyword>
<keyword evidence="5" id="KW-1003">Cell membrane</keyword>
<dbReference type="AlphaFoldDB" id="A0A4U0YY92"/>
<accession>A0A4U0YY92</accession>
<dbReference type="Proteomes" id="UP000306340">
    <property type="component" value="Unassembled WGS sequence"/>
</dbReference>
<evidence type="ECO:0000256" key="2">
    <source>
        <dbReference type="ARBA" id="ARBA00004249"/>
    </source>
</evidence>
<evidence type="ECO:0000256" key="7">
    <source>
        <dbReference type="ARBA" id="ARBA00022519"/>
    </source>
</evidence>
<evidence type="ECO:0000256" key="16">
    <source>
        <dbReference type="ARBA" id="ARBA00023243"/>
    </source>
</evidence>
<dbReference type="InterPro" id="IPR000066">
    <property type="entry name" value="Antenna_a/b"/>
</dbReference>
<dbReference type="EMBL" id="SWAU01000138">
    <property type="protein sequence ID" value="TKA95909.1"/>
    <property type="molecule type" value="Genomic_DNA"/>
</dbReference>
<evidence type="ECO:0000256" key="14">
    <source>
        <dbReference type="ARBA" id="ARBA00022991"/>
    </source>
</evidence>
<dbReference type="Gene3D" id="4.10.220.20">
    <property type="entry name" value="Light-harvesting complex"/>
    <property type="match status" value="1"/>
</dbReference>
<comment type="subcellular location">
    <subcellularLocation>
        <location evidence="2">Cell inner membrane</location>
        <topology evidence="2">Single-pass type II membrane protein</topology>
    </subcellularLocation>
</comment>
<evidence type="ECO:0000259" key="18">
    <source>
        <dbReference type="Pfam" id="PF00556"/>
    </source>
</evidence>
<protein>
    <recommendedName>
        <fullName evidence="17">Antenna pigment protein alpha chain</fullName>
    </recommendedName>
</protein>
<dbReference type="RefSeq" id="WP_136793225.1">
    <property type="nucleotide sequence ID" value="NZ_SWAU01000138.1"/>
</dbReference>
<keyword evidence="6" id="KW-0148">Chlorophyll</keyword>
<comment type="caution">
    <text evidence="19">The sequence shown here is derived from an EMBL/GenBank/DDBJ whole genome shotgun (WGS) entry which is preliminary data.</text>
</comment>
<evidence type="ECO:0000256" key="17">
    <source>
        <dbReference type="ARBA" id="ARBA00029710"/>
    </source>
</evidence>
<evidence type="ECO:0000256" key="9">
    <source>
        <dbReference type="ARBA" id="ARBA00022692"/>
    </source>
</evidence>
<evidence type="ECO:0000256" key="10">
    <source>
        <dbReference type="ARBA" id="ARBA00022723"/>
    </source>
</evidence>
<sequence>MNNSKIWLVVNPSLGVPLLLGTVAVSSFAVHYAIVTQTPWLADYYEGAANAAPAPLVVAAPAPAAEAPAPEAVVTEAAA</sequence>
<dbReference type="Pfam" id="PF00556">
    <property type="entry name" value="LHC"/>
    <property type="match status" value="1"/>
</dbReference>
<evidence type="ECO:0000313" key="20">
    <source>
        <dbReference type="Proteomes" id="UP000306340"/>
    </source>
</evidence>
<evidence type="ECO:0000256" key="6">
    <source>
        <dbReference type="ARBA" id="ARBA00022494"/>
    </source>
</evidence>
<evidence type="ECO:0000256" key="8">
    <source>
        <dbReference type="ARBA" id="ARBA00022549"/>
    </source>
</evidence>
<dbReference type="InterPro" id="IPR018332">
    <property type="entry name" value="Antenna_alpha"/>
</dbReference>
<keyword evidence="7" id="KW-0997">Cell inner membrane</keyword>
<keyword evidence="8" id="KW-0042">Antenna complex</keyword>
<dbReference type="GO" id="GO:0042314">
    <property type="term" value="F:bacteriochlorophyll binding"/>
    <property type="evidence" value="ECO:0007669"/>
    <property type="project" value="UniProtKB-KW"/>
</dbReference>
<comment type="similarity">
    <text evidence="3">Belongs to the antenna complex alpha subunit family.</text>
</comment>
<keyword evidence="10" id="KW-0479">Metal-binding</keyword>
<dbReference type="PRINTS" id="PR00673">
    <property type="entry name" value="LIGHTHARVSTA"/>
</dbReference>
<keyword evidence="16" id="KW-0437">Light-harvesting polypeptide</keyword>
<dbReference type="GO" id="GO:0005886">
    <property type="term" value="C:plasma membrane"/>
    <property type="evidence" value="ECO:0007669"/>
    <property type="project" value="UniProtKB-SubCell"/>
</dbReference>
<comment type="subunit">
    <text evidence="4">The core complex is formed by different alpha and beta chains, binding bacteriochlorophyll molecules, and arranged most probably in tetrameric structures disposed around the reaction center. The non-pigmented gamma chains may constitute additional components.</text>
</comment>
<feature type="domain" description="Antenna complex alpha/beta subunit" evidence="18">
    <location>
        <begin position="3"/>
        <end position="41"/>
    </location>
</feature>
<evidence type="ECO:0000256" key="1">
    <source>
        <dbReference type="ARBA" id="ARBA00002455"/>
    </source>
</evidence>